<dbReference type="InterPro" id="IPR050951">
    <property type="entry name" value="Retrovirus_Pol_polyprotein"/>
</dbReference>
<proteinExistence type="predicted"/>
<dbReference type="EMBL" id="UYSU01033614">
    <property type="protein sequence ID" value="VDL92653.1"/>
    <property type="molecule type" value="Genomic_DNA"/>
</dbReference>
<dbReference type="PANTHER" id="PTHR37984">
    <property type="entry name" value="PROTEIN CBG26694"/>
    <property type="match status" value="1"/>
</dbReference>
<protein>
    <submittedName>
        <fullName evidence="3">Zeta_toxin domain-containing protein</fullName>
    </submittedName>
</protein>
<reference evidence="1 2" key="2">
    <citation type="submission" date="2018-11" db="EMBL/GenBank/DDBJ databases">
        <authorList>
            <consortium name="Pathogen Informatics"/>
        </authorList>
    </citation>
    <scope>NUCLEOTIDE SEQUENCE [LARGE SCALE GENOMIC DNA]</scope>
    <source>
        <strain evidence="1 2">NST_G2</strain>
    </source>
</reference>
<evidence type="ECO:0000313" key="3">
    <source>
        <dbReference type="WBParaSite" id="SSLN_0000646501-mRNA-1"/>
    </source>
</evidence>
<dbReference type="PANTHER" id="PTHR37984:SF5">
    <property type="entry name" value="PROTEIN NYNRIN-LIKE"/>
    <property type="match status" value="1"/>
</dbReference>
<dbReference type="Gene3D" id="3.30.70.270">
    <property type="match status" value="1"/>
</dbReference>
<keyword evidence="2" id="KW-1185">Reference proteome</keyword>
<dbReference type="SUPFAM" id="SSF56672">
    <property type="entry name" value="DNA/RNA polymerases"/>
    <property type="match status" value="1"/>
</dbReference>
<gene>
    <name evidence="1" type="ORF">SSLN_LOCUS6268</name>
</gene>
<dbReference type="InterPro" id="IPR043128">
    <property type="entry name" value="Rev_trsase/Diguanyl_cyclase"/>
</dbReference>
<organism evidence="3">
    <name type="scientific">Schistocephalus solidus</name>
    <name type="common">Tapeworm</name>
    <dbReference type="NCBI Taxonomy" id="70667"/>
    <lineage>
        <taxon>Eukaryota</taxon>
        <taxon>Metazoa</taxon>
        <taxon>Spiralia</taxon>
        <taxon>Lophotrochozoa</taxon>
        <taxon>Platyhelminthes</taxon>
        <taxon>Cestoda</taxon>
        <taxon>Eucestoda</taxon>
        <taxon>Diphyllobothriidea</taxon>
        <taxon>Diphyllobothriidae</taxon>
        <taxon>Schistocephalus</taxon>
    </lineage>
</organism>
<evidence type="ECO:0000313" key="2">
    <source>
        <dbReference type="Proteomes" id="UP000275846"/>
    </source>
</evidence>
<evidence type="ECO:0000313" key="1">
    <source>
        <dbReference type="EMBL" id="VDL92653.1"/>
    </source>
</evidence>
<dbReference type="Proteomes" id="UP000275846">
    <property type="component" value="Unassembled WGS sequence"/>
</dbReference>
<accession>A0A183SPX0</accession>
<dbReference type="WBParaSite" id="SSLN_0000646501-mRNA-1">
    <property type="protein sequence ID" value="SSLN_0000646501-mRNA-1"/>
    <property type="gene ID" value="SSLN_0000646501"/>
</dbReference>
<reference evidence="3" key="1">
    <citation type="submission" date="2016-06" db="UniProtKB">
        <authorList>
            <consortium name="WormBaseParasite"/>
        </authorList>
    </citation>
    <scope>IDENTIFICATION</scope>
</reference>
<dbReference type="AlphaFoldDB" id="A0A183SPX0"/>
<name>A0A183SPX0_SCHSO</name>
<sequence>MSIFAKKFISILQEQQAQFKAAHFKMMESMMQQFNLHFPDQESSGKQSTLADAVAAGITEIIYNPDSCVTFDAWFKRCEDIFRAEGAPIITKIGHKRSQVFTRLQFGAKTAPATHQQTMDTMLTGTEGTGAYLNDIIVTGSNAEKLLQRLETALCRAMAFTFI</sequence>
<dbReference type="InterPro" id="IPR043502">
    <property type="entry name" value="DNA/RNA_pol_sf"/>
</dbReference>